<evidence type="ECO:0000256" key="4">
    <source>
        <dbReference type="PROSITE-ProRule" id="PRU00134"/>
    </source>
</evidence>
<keyword evidence="3" id="KW-0862">Zinc</keyword>
<gene>
    <name evidence="6" type="ORF">CYLTODRAFT_424207</name>
</gene>
<dbReference type="PROSITE" id="PS50865">
    <property type="entry name" value="ZF_MYND_2"/>
    <property type="match status" value="1"/>
</dbReference>
<name>A0A0D7B5W8_9AGAR</name>
<keyword evidence="1" id="KW-0479">Metal-binding</keyword>
<evidence type="ECO:0000259" key="5">
    <source>
        <dbReference type="PROSITE" id="PS50865"/>
    </source>
</evidence>
<evidence type="ECO:0000313" key="7">
    <source>
        <dbReference type="Proteomes" id="UP000054007"/>
    </source>
</evidence>
<dbReference type="SUPFAM" id="SSF144232">
    <property type="entry name" value="HIT/MYND zinc finger-like"/>
    <property type="match status" value="1"/>
</dbReference>
<reference evidence="6 7" key="1">
    <citation type="journal article" date="2015" name="Fungal Genet. Biol.">
        <title>Evolution of novel wood decay mechanisms in Agaricales revealed by the genome sequences of Fistulina hepatica and Cylindrobasidium torrendii.</title>
        <authorList>
            <person name="Floudas D."/>
            <person name="Held B.W."/>
            <person name="Riley R."/>
            <person name="Nagy L.G."/>
            <person name="Koehler G."/>
            <person name="Ransdell A.S."/>
            <person name="Younus H."/>
            <person name="Chow J."/>
            <person name="Chiniquy J."/>
            <person name="Lipzen A."/>
            <person name="Tritt A."/>
            <person name="Sun H."/>
            <person name="Haridas S."/>
            <person name="LaButti K."/>
            <person name="Ohm R.A."/>
            <person name="Kues U."/>
            <person name="Blanchette R.A."/>
            <person name="Grigoriev I.V."/>
            <person name="Minto R.E."/>
            <person name="Hibbett D.S."/>
        </authorList>
    </citation>
    <scope>NUCLEOTIDE SEQUENCE [LARGE SCALE GENOMIC DNA]</scope>
    <source>
        <strain evidence="6 7">FP15055 ss-10</strain>
    </source>
</reference>
<organism evidence="6 7">
    <name type="scientific">Cylindrobasidium torrendii FP15055 ss-10</name>
    <dbReference type="NCBI Taxonomy" id="1314674"/>
    <lineage>
        <taxon>Eukaryota</taxon>
        <taxon>Fungi</taxon>
        <taxon>Dikarya</taxon>
        <taxon>Basidiomycota</taxon>
        <taxon>Agaricomycotina</taxon>
        <taxon>Agaricomycetes</taxon>
        <taxon>Agaricomycetidae</taxon>
        <taxon>Agaricales</taxon>
        <taxon>Marasmiineae</taxon>
        <taxon>Physalacriaceae</taxon>
        <taxon>Cylindrobasidium</taxon>
    </lineage>
</organism>
<dbReference type="GO" id="GO:0008270">
    <property type="term" value="F:zinc ion binding"/>
    <property type="evidence" value="ECO:0007669"/>
    <property type="project" value="UniProtKB-KW"/>
</dbReference>
<keyword evidence="2 4" id="KW-0863">Zinc-finger</keyword>
<feature type="domain" description="MYND-type" evidence="5">
    <location>
        <begin position="423"/>
        <end position="477"/>
    </location>
</feature>
<dbReference type="Proteomes" id="UP000054007">
    <property type="component" value="Unassembled WGS sequence"/>
</dbReference>
<accession>A0A0D7B5W8</accession>
<dbReference type="Gene3D" id="6.10.140.2220">
    <property type="match status" value="1"/>
</dbReference>
<dbReference type="EMBL" id="KN880584">
    <property type="protein sequence ID" value="KIY65584.1"/>
    <property type="molecule type" value="Genomic_DNA"/>
</dbReference>
<dbReference type="OrthoDB" id="3071677at2759"/>
<evidence type="ECO:0000256" key="3">
    <source>
        <dbReference type="ARBA" id="ARBA00022833"/>
    </source>
</evidence>
<dbReference type="Pfam" id="PF01753">
    <property type="entry name" value="zf-MYND"/>
    <property type="match status" value="1"/>
</dbReference>
<dbReference type="InterPro" id="IPR002893">
    <property type="entry name" value="Znf_MYND"/>
</dbReference>
<proteinExistence type="predicted"/>
<keyword evidence="7" id="KW-1185">Reference proteome</keyword>
<protein>
    <recommendedName>
        <fullName evidence="5">MYND-type domain-containing protein</fullName>
    </recommendedName>
</protein>
<sequence length="637" mass="71987">MDSRSLRALQDSAQSGSLAAIQRLAEKVVRKRVAYIHVHETLVQAARSGSQGVDMASLDTFNFPAIVACLSAFSVALCDWDLMGEYFSADDHRGPELWDVILQSCEFLITRGQLLDNPECRNPSPELAVAIEGVLCAALSPPTYFRMELMANYIRSGVEVHNTRLIAFARSIGRLWCRYSVSDDLHQPDRFAYALSRVLVSFEIHEPRIPIIENAFDAEGFDNTAIAFTKSCVAMLSQPEFSYENAFGISILVTFPASWTGHLDSLHSQRTVSCLIVILRRMTSHRGISHAKAQVDQRPIYLEQYTNSCKALLRILCYYSRMGCEWWEYALDAGILQVILATDRISDAGDLSMGDPADIFVSLIDYLIWPYIRSAALHQIRSIRHNGSHKHIVAGTSLDRGWRLLEAKALGFNDHKEFKKACLSRCGNLVSCPSKSGGVIPDQHSKPLKKCGGCEHWAYCSRQCQRVHWDSGHKDYCTAHVHHREASLYLGPVGPQGRRDISEFLHYMAWRDLRTHAYAVKDILDKHPFKSEHFGKLPVLALDYRRYVSDGAVTVGVLSWADILEWRSPELENYGSHWWRWVEQVRSVAEHEAESPAVLILAPYMDGEGPIVPKTLVPYTQLTPPNWLQRIQVSKPY</sequence>
<evidence type="ECO:0000256" key="2">
    <source>
        <dbReference type="ARBA" id="ARBA00022771"/>
    </source>
</evidence>
<evidence type="ECO:0000313" key="6">
    <source>
        <dbReference type="EMBL" id="KIY65584.1"/>
    </source>
</evidence>
<dbReference type="AlphaFoldDB" id="A0A0D7B5W8"/>
<evidence type="ECO:0000256" key="1">
    <source>
        <dbReference type="ARBA" id="ARBA00022723"/>
    </source>
</evidence>